<comment type="caution">
    <text evidence="2">The sequence shown here is derived from an EMBL/GenBank/DDBJ whole genome shotgun (WGS) entry which is preliminary data.</text>
</comment>
<evidence type="ECO:0000313" key="3">
    <source>
        <dbReference type="Proteomes" id="UP001590951"/>
    </source>
</evidence>
<name>A0ABR4BEE0_9LECA</name>
<evidence type="ECO:0000313" key="2">
    <source>
        <dbReference type="EMBL" id="KAL2056199.1"/>
    </source>
</evidence>
<organism evidence="2 3">
    <name type="scientific">Lepraria finkii</name>
    <dbReference type="NCBI Taxonomy" id="1340010"/>
    <lineage>
        <taxon>Eukaryota</taxon>
        <taxon>Fungi</taxon>
        <taxon>Dikarya</taxon>
        <taxon>Ascomycota</taxon>
        <taxon>Pezizomycotina</taxon>
        <taxon>Lecanoromycetes</taxon>
        <taxon>OSLEUM clade</taxon>
        <taxon>Lecanoromycetidae</taxon>
        <taxon>Lecanorales</taxon>
        <taxon>Lecanorineae</taxon>
        <taxon>Stereocaulaceae</taxon>
        <taxon>Lepraria</taxon>
    </lineage>
</organism>
<protein>
    <submittedName>
        <fullName evidence="2">Uncharacterized protein</fullName>
    </submittedName>
</protein>
<feature type="region of interest" description="Disordered" evidence="1">
    <location>
        <begin position="1"/>
        <end position="52"/>
    </location>
</feature>
<gene>
    <name evidence="2" type="ORF">ABVK25_003222</name>
</gene>
<feature type="compositionally biased region" description="Polar residues" evidence="1">
    <location>
        <begin position="11"/>
        <end position="52"/>
    </location>
</feature>
<reference evidence="2 3" key="1">
    <citation type="submission" date="2024-09" db="EMBL/GenBank/DDBJ databases">
        <title>Rethinking Asexuality: The Enigmatic Case of Functional Sexual Genes in Lepraria (Stereocaulaceae).</title>
        <authorList>
            <person name="Doellman M."/>
            <person name="Sun Y."/>
            <person name="Barcenas-Pena A."/>
            <person name="Lumbsch H.T."/>
            <person name="Grewe F."/>
        </authorList>
    </citation>
    <scope>NUCLEOTIDE SEQUENCE [LARGE SCALE GENOMIC DNA]</scope>
    <source>
        <strain evidence="2 3">Grewe 0041</strain>
    </source>
</reference>
<keyword evidence="3" id="KW-1185">Reference proteome</keyword>
<dbReference type="Proteomes" id="UP001590951">
    <property type="component" value="Unassembled WGS sequence"/>
</dbReference>
<proteinExistence type="predicted"/>
<sequence>MKCDHRPGMISSPNMIWNDRSTGSPEINGSAQQSCVNGSSVDDSAENSDNCATTCNKCREGR</sequence>
<evidence type="ECO:0000256" key="1">
    <source>
        <dbReference type="SAM" id="MobiDB-lite"/>
    </source>
</evidence>
<accession>A0ABR4BEE0</accession>
<dbReference type="EMBL" id="JBHFEH010000008">
    <property type="protein sequence ID" value="KAL2056199.1"/>
    <property type="molecule type" value="Genomic_DNA"/>
</dbReference>